<dbReference type="Pfam" id="PF08241">
    <property type="entry name" value="Methyltransf_11"/>
    <property type="match status" value="1"/>
</dbReference>
<name>A0AAE3J6A7_9FIRM</name>
<dbReference type="Gene3D" id="3.40.50.150">
    <property type="entry name" value="Vaccinia Virus protein VP39"/>
    <property type="match status" value="1"/>
</dbReference>
<dbReference type="CDD" id="cd02440">
    <property type="entry name" value="AdoMet_MTases"/>
    <property type="match status" value="1"/>
</dbReference>
<evidence type="ECO:0000313" key="3">
    <source>
        <dbReference type="Proteomes" id="UP001197875"/>
    </source>
</evidence>
<dbReference type="PANTHER" id="PTHR43861:SF1">
    <property type="entry name" value="TRANS-ACONITATE 2-METHYLTRANSFERASE"/>
    <property type="match status" value="1"/>
</dbReference>
<dbReference type="RefSeq" id="WP_227614730.1">
    <property type="nucleotide sequence ID" value="NZ_JAJEPR010000007.1"/>
</dbReference>
<evidence type="ECO:0000259" key="1">
    <source>
        <dbReference type="Pfam" id="PF08241"/>
    </source>
</evidence>
<gene>
    <name evidence="2" type="ORF">LKD71_06050</name>
</gene>
<keyword evidence="2" id="KW-0808">Transferase</keyword>
<dbReference type="InterPro" id="IPR029063">
    <property type="entry name" value="SAM-dependent_MTases_sf"/>
</dbReference>
<sequence>MDSIDYYERQGSQYFEETIDLDMTDHLRRFLDRLPENAEVLDLGCGSGRDSRYLEEAGCYVTPMDGSPKMCSLAEIYTDLDVLCLTFEEMEFQEVFDGIWASASLLHVARKDMHHILKKVSDALKPGGILYMSFQYGEGEEYRNGRFYCDYTEKTMKKLLQLEHELEILEIYQSDDVREGRPRWLNVLVKKEGGEEDD</sequence>
<evidence type="ECO:0000313" key="2">
    <source>
        <dbReference type="EMBL" id="MCC2189375.1"/>
    </source>
</evidence>
<dbReference type="PANTHER" id="PTHR43861">
    <property type="entry name" value="TRANS-ACONITATE 2-METHYLTRANSFERASE-RELATED"/>
    <property type="match status" value="1"/>
</dbReference>
<comment type="caution">
    <text evidence="2">The sequence shown here is derived from an EMBL/GenBank/DDBJ whole genome shotgun (WGS) entry which is preliminary data.</text>
</comment>
<dbReference type="InterPro" id="IPR013216">
    <property type="entry name" value="Methyltransf_11"/>
</dbReference>
<dbReference type="GO" id="GO:0008757">
    <property type="term" value="F:S-adenosylmethionine-dependent methyltransferase activity"/>
    <property type="evidence" value="ECO:0007669"/>
    <property type="project" value="InterPro"/>
</dbReference>
<feature type="domain" description="Methyltransferase type 11" evidence="1">
    <location>
        <begin position="41"/>
        <end position="131"/>
    </location>
</feature>
<proteinExistence type="predicted"/>
<reference evidence="2 3" key="1">
    <citation type="submission" date="2021-10" db="EMBL/GenBank/DDBJ databases">
        <title>Anaerobic single-cell dispensing facilitates the cultivation of human gut bacteria.</title>
        <authorList>
            <person name="Afrizal A."/>
        </authorList>
    </citation>
    <scope>NUCLEOTIDE SEQUENCE [LARGE SCALE GENOMIC DNA]</scope>
    <source>
        <strain evidence="2 3">CLA-AA-H277</strain>
    </source>
</reference>
<keyword evidence="2" id="KW-0489">Methyltransferase</keyword>
<accession>A0AAE3J6A7</accession>
<dbReference type="Proteomes" id="UP001197875">
    <property type="component" value="Unassembled WGS sequence"/>
</dbReference>
<dbReference type="GO" id="GO:0032259">
    <property type="term" value="P:methylation"/>
    <property type="evidence" value="ECO:0007669"/>
    <property type="project" value="UniProtKB-KW"/>
</dbReference>
<dbReference type="AlphaFoldDB" id="A0AAE3J6A7"/>
<keyword evidence="3" id="KW-1185">Reference proteome</keyword>
<protein>
    <submittedName>
        <fullName evidence="2">Class I SAM-dependent methyltransferase</fullName>
    </submittedName>
</protein>
<organism evidence="2 3">
    <name type="scientific">Fusicatenibacter faecihominis</name>
    <dbReference type="NCBI Taxonomy" id="2881276"/>
    <lineage>
        <taxon>Bacteria</taxon>
        <taxon>Bacillati</taxon>
        <taxon>Bacillota</taxon>
        <taxon>Clostridia</taxon>
        <taxon>Lachnospirales</taxon>
        <taxon>Lachnospiraceae</taxon>
        <taxon>Fusicatenibacter</taxon>
    </lineage>
</organism>
<dbReference type="EMBL" id="JAJEPR010000007">
    <property type="protein sequence ID" value="MCC2189375.1"/>
    <property type="molecule type" value="Genomic_DNA"/>
</dbReference>
<dbReference type="SUPFAM" id="SSF53335">
    <property type="entry name" value="S-adenosyl-L-methionine-dependent methyltransferases"/>
    <property type="match status" value="1"/>
</dbReference>